<dbReference type="KEGG" id="stae:HNV11_11020"/>
<dbReference type="Proteomes" id="UP000502756">
    <property type="component" value="Chromosome"/>
</dbReference>
<protein>
    <submittedName>
        <fullName evidence="1">Uncharacterized protein</fullName>
    </submittedName>
</protein>
<evidence type="ECO:0000313" key="2">
    <source>
        <dbReference type="Proteomes" id="UP000502756"/>
    </source>
</evidence>
<evidence type="ECO:0000313" key="1">
    <source>
        <dbReference type="EMBL" id="QJW89869.1"/>
    </source>
</evidence>
<keyword evidence="2" id="KW-1185">Reference proteome</keyword>
<proteinExistence type="predicted"/>
<dbReference type="AlphaFoldDB" id="A0A6M5Y7J5"/>
<sequence>MSYNVQDHGDLLEKEATMLIRSYFPYYESVWSIFIGNKGNESIADLPNYPDEKKRKHFAENSYTVLESFFMTHNILESKILEQSITTFNSYIEFNKAFITAFALLGRIHDTAIKASDALDYDNRKFIESIHKFYEARSIVIHGKKVPLLFDDLGLLKIPFLKTSIISGAAWDDNQYLWNDATDMNIEYASDKLTDFFFQLICLVNNEYAIFYDVIQHKLKAIPTSIKSEHNSQLKVNSEINLKVSGSSSTG</sequence>
<dbReference type="EMBL" id="CP053435">
    <property type="protein sequence ID" value="QJW89869.1"/>
    <property type="molecule type" value="Genomic_DNA"/>
</dbReference>
<dbReference type="RefSeq" id="WP_171739714.1">
    <property type="nucleotide sequence ID" value="NZ_CP053435.1"/>
</dbReference>
<organism evidence="1 2">
    <name type="scientific">Spirosoma taeanense</name>
    <dbReference type="NCBI Taxonomy" id="2735870"/>
    <lineage>
        <taxon>Bacteria</taxon>
        <taxon>Pseudomonadati</taxon>
        <taxon>Bacteroidota</taxon>
        <taxon>Cytophagia</taxon>
        <taxon>Cytophagales</taxon>
        <taxon>Cytophagaceae</taxon>
        <taxon>Spirosoma</taxon>
    </lineage>
</organism>
<reference evidence="1 2" key="1">
    <citation type="submission" date="2020-05" db="EMBL/GenBank/DDBJ databases">
        <title>Genome sequencing of Spirosoma sp. TS118.</title>
        <authorList>
            <person name="Lee J.-H."/>
            <person name="Jeong S."/>
            <person name="Zhao L."/>
            <person name="Jung J.-H."/>
            <person name="Kim M.-K."/>
            <person name="Lim S."/>
        </authorList>
    </citation>
    <scope>NUCLEOTIDE SEQUENCE [LARGE SCALE GENOMIC DNA]</scope>
    <source>
        <strain evidence="1 2">TS118</strain>
    </source>
</reference>
<gene>
    <name evidence="1" type="ORF">HNV11_11020</name>
</gene>
<name>A0A6M5Y7J5_9BACT</name>
<accession>A0A6M5Y7J5</accession>